<dbReference type="Gene3D" id="3.40.50.1010">
    <property type="entry name" value="5'-nuclease"/>
    <property type="match status" value="1"/>
</dbReference>
<dbReference type="Pfam" id="PF01936">
    <property type="entry name" value="NYN"/>
    <property type="match status" value="1"/>
</dbReference>
<dbReference type="AlphaFoldDB" id="A0A532V146"/>
<gene>
    <name evidence="2" type="ORF">CEE36_09090</name>
</gene>
<dbReference type="InterPro" id="IPR047140">
    <property type="entry name" value="LabA"/>
</dbReference>
<proteinExistence type="predicted"/>
<evidence type="ECO:0000259" key="1">
    <source>
        <dbReference type="Pfam" id="PF01936"/>
    </source>
</evidence>
<reference evidence="2 3" key="1">
    <citation type="submission" date="2017-06" db="EMBL/GenBank/DDBJ databases">
        <title>Novel microbial phyla capable of carbon fixation and sulfur reduction in deep-sea sediments.</title>
        <authorList>
            <person name="Huang J."/>
            <person name="Baker B."/>
            <person name="Wang Y."/>
        </authorList>
    </citation>
    <scope>NUCLEOTIDE SEQUENCE [LARGE SCALE GENOMIC DNA]</scope>
    <source>
        <strain evidence="2">B3_TA06</strain>
    </source>
</reference>
<dbReference type="PANTHER" id="PTHR35458:SF8">
    <property type="entry name" value="SLR0650 PROTEIN"/>
    <property type="match status" value="1"/>
</dbReference>
<protein>
    <submittedName>
        <fullName evidence="2">NYN domain-containing protein</fullName>
    </submittedName>
</protein>
<sequence length="215" mass="25057">MPDEPSVKRAIAFIDGQNLFHSAREAFGYTYPNYDVSALSKLVCQNEGWQLSRVRFYTGIPEASDNAFWHNFWSLKLRVLSHQGVYIFSRPLRYRNITVTLPDGTQHTFLLGQEKGVDVRIALDVIRLAHRREYDVALIFSEDQDFSEAAEEIRIIAQEQNRWIKVACAFPYSPTHKRRGIAKTDWIRIDKATYDSCIDHRDYRPKSMRKPEGKT</sequence>
<dbReference type="InterPro" id="IPR021139">
    <property type="entry name" value="NYN"/>
</dbReference>
<evidence type="ECO:0000313" key="2">
    <source>
        <dbReference type="EMBL" id="TKJ40888.1"/>
    </source>
</evidence>
<accession>A0A532V146</accession>
<dbReference type="PANTHER" id="PTHR35458">
    <property type="entry name" value="SLR0755 PROTEIN"/>
    <property type="match status" value="1"/>
</dbReference>
<dbReference type="GO" id="GO:0004540">
    <property type="term" value="F:RNA nuclease activity"/>
    <property type="evidence" value="ECO:0007669"/>
    <property type="project" value="InterPro"/>
</dbReference>
<feature type="domain" description="NYN" evidence="1">
    <location>
        <begin position="12"/>
        <end position="154"/>
    </location>
</feature>
<comment type="caution">
    <text evidence="2">The sequence shown here is derived from an EMBL/GenBank/DDBJ whole genome shotgun (WGS) entry which is preliminary data.</text>
</comment>
<evidence type="ECO:0000313" key="3">
    <source>
        <dbReference type="Proteomes" id="UP000317778"/>
    </source>
</evidence>
<organism evidence="2 3">
    <name type="scientific">candidate division TA06 bacterium B3_TA06</name>
    <dbReference type="NCBI Taxonomy" id="2012487"/>
    <lineage>
        <taxon>Bacteria</taxon>
        <taxon>Bacteria division TA06</taxon>
    </lineage>
</organism>
<dbReference type="Proteomes" id="UP000317778">
    <property type="component" value="Unassembled WGS sequence"/>
</dbReference>
<name>A0A532V146_UNCT6</name>
<dbReference type="EMBL" id="NJBO01000016">
    <property type="protein sequence ID" value="TKJ40888.1"/>
    <property type="molecule type" value="Genomic_DNA"/>
</dbReference>